<dbReference type="AlphaFoldDB" id="A0A124SCH0"/>
<comment type="caution">
    <text evidence="1">The sequence shown here is derived from an EMBL/GenBank/DDBJ whole genome shotgun (WGS) entry which is preliminary data.</text>
</comment>
<keyword evidence="2" id="KW-1185">Reference proteome</keyword>
<reference evidence="1 2" key="1">
    <citation type="journal article" date="2016" name="Sci. Rep.">
        <title>The genome sequence of the outbreeding globe artichoke constructed de novo incorporating a phase-aware low-pass sequencing strategy of F1 progeny.</title>
        <authorList>
            <person name="Scaglione D."/>
            <person name="Reyes-Chin-Wo S."/>
            <person name="Acquadro A."/>
            <person name="Froenicke L."/>
            <person name="Portis E."/>
            <person name="Beitel C."/>
            <person name="Tirone M."/>
            <person name="Mauro R."/>
            <person name="Lo Monaco A."/>
            <person name="Mauromicale G."/>
            <person name="Faccioli P."/>
            <person name="Cattivelli L."/>
            <person name="Rieseberg L."/>
            <person name="Michelmore R."/>
            <person name="Lanteri S."/>
        </authorList>
    </citation>
    <scope>NUCLEOTIDE SEQUENCE [LARGE SCALE GENOMIC DNA]</scope>
    <source>
        <strain evidence="1">2C</strain>
    </source>
</reference>
<evidence type="ECO:0000313" key="1">
    <source>
        <dbReference type="EMBL" id="KVH93772.1"/>
    </source>
</evidence>
<dbReference type="Proteomes" id="UP000243975">
    <property type="component" value="Unassembled WGS sequence"/>
</dbReference>
<organism evidence="1 2">
    <name type="scientific">Cynara cardunculus var. scolymus</name>
    <name type="common">Globe artichoke</name>
    <name type="synonym">Cynara scolymus</name>
    <dbReference type="NCBI Taxonomy" id="59895"/>
    <lineage>
        <taxon>Eukaryota</taxon>
        <taxon>Viridiplantae</taxon>
        <taxon>Streptophyta</taxon>
        <taxon>Embryophyta</taxon>
        <taxon>Tracheophyta</taxon>
        <taxon>Spermatophyta</taxon>
        <taxon>Magnoliopsida</taxon>
        <taxon>eudicotyledons</taxon>
        <taxon>Gunneridae</taxon>
        <taxon>Pentapetalae</taxon>
        <taxon>asterids</taxon>
        <taxon>campanulids</taxon>
        <taxon>Asterales</taxon>
        <taxon>Asteraceae</taxon>
        <taxon>Carduoideae</taxon>
        <taxon>Cardueae</taxon>
        <taxon>Carduinae</taxon>
        <taxon>Cynara</taxon>
    </lineage>
</organism>
<accession>A0A124SCH0</accession>
<sequence>MFSIYEMRIFGSSLLPEKWQLFLHVNDDRLITKTMKKA</sequence>
<proteinExistence type="predicted"/>
<name>A0A124SCH0_CYNCS</name>
<protein>
    <submittedName>
        <fullName evidence="1">Uncharacterized protein</fullName>
    </submittedName>
</protein>
<dbReference type="Gramene" id="KVH93772">
    <property type="protein sequence ID" value="KVH93772"/>
    <property type="gene ID" value="Ccrd_004174"/>
</dbReference>
<dbReference type="EMBL" id="LEKV01004603">
    <property type="protein sequence ID" value="KVH93772.1"/>
    <property type="molecule type" value="Genomic_DNA"/>
</dbReference>
<evidence type="ECO:0000313" key="2">
    <source>
        <dbReference type="Proteomes" id="UP000243975"/>
    </source>
</evidence>
<gene>
    <name evidence="1" type="ORF">Ccrd_004174</name>
</gene>